<evidence type="ECO:0000256" key="4">
    <source>
        <dbReference type="ARBA" id="ARBA00022741"/>
    </source>
</evidence>
<evidence type="ECO:0000259" key="11">
    <source>
        <dbReference type="PROSITE" id="PS50929"/>
    </source>
</evidence>
<dbReference type="PROSITE" id="PS00211">
    <property type="entry name" value="ABC_TRANSPORTER_1"/>
    <property type="match status" value="1"/>
</dbReference>
<keyword evidence="7 9" id="KW-0472">Membrane</keyword>
<accession>A0A2D2CVG7</accession>
<dbReference type="InterPro" id="IPR027417">
    <property type="entry name" value="P-loop_NTPase"/>
</dbReference>
<dbReference type="GO" id="GO:0005886">
    <property type="term" value="C:plasma membrane"/>
    <property type="evidence" value="ECO:0007669"/>
    <property type="project" value="UniProtKB-SubCell"/>
</dbReference>
<feature type="domain" description="ABC transporter" evidence="10">
    <location>
        <begin position="352"/>
        <end position="588"/>
    </location>
</feature>
<sequence>MNDENPPESGSRWRRILAPLRRIAPFALRYRGRIGLAVVALAAASLATLALPLAVRGMIDHGFSTDDPAAVNAYFGAIVGVVAILALASASRYYLVTTLGERIVADLRATLFRHLTRLDAGFYDANKTGELMSRLTADTTQLKAVFGASASVALRNLFLFVGAVIMMALSSAKLSAVALAAIPLIVLPLILSGRAVRKRSRHAQDRLAEASAYAAENLAAVRTMQACNAQDAAAGRFAAAAEHAYDAARDATRARALVTAVTIFLVFSSVVAMLWLGAHDVLAGRISSGLLSQFVLYAVLAATSLGELSQVGSEVTAAAGAAGRIGEILSIRTAIAAPEAPVALPSPTRGRITFDDVSFSYPSGAGGAAVQHLSFVVEPGERVAIVGPSGAGKSTIFQLIERFYDVTSGAITLDGVDLRRLDPDALRRAIALAPQDPVVFGATIAENIAYGREGASREEIVAAARRAQAASFIEALPQGYDTELGERGVTLSGGQRQRLAIARAILADAPVLLLDEATSALDAENEALVKDALDDVMAGRTTLVIAHRLATVLEATRILVLEQGRVVEAGTHASLVAAGGLYARLARLQFDAPDAAVGERALEQGG</sequence>
<dbReference type="NCBIfam" id="TIGR02204">
    <property type="entry name" value="MsbA_rel"/>
    <property type="match status" value="1"/>
</dbReference>
<feature type="transmembrane region" description="Helical" evidence="9">
    <location>
        <begin position="174"/>
        <end position="191"/>
    </location>
</feature>
<name>A0A2D2CVG7_METT3</name>
<protein>
    <submittedName>
        <fullName evidence="12">ABC transporter</fullName>
    </submittedName>
</protein>
<keyword evidence="6 9" id="KW-1133">Transmembrane helix</keyword>
<dbReference type="GO" id="GO:0016887">
    <property type="term" value="F:ATP hydrolysis activity"/>
    <property type="evidence" value="ECO:0007669"/>
    <property type="project" value="InterPro"/>
</dbReference>
<comment type="subcellular location">
    <subcellularLocation>
        <location evidence="1">Cell membrane</location>
        <topology evidence="1">Multi-pass membrane protein</topology>
    </subcellularLocation>
</comment>
<feature type="transmembrane region" description="Helical" evidence="9">
    <location>
        <begin position="74"/>
        <end position="95"/>
    </location>
</feature>
<dbReference type="KEGG" id="mtw:CQW49_01065"/>
<feature type="transmembrane region" description="Helical" evidence="9">
    <location>
        <begin position="256"/>
        <end position="276"/>
    </location>
</feature>
<dbReference type="PROSITE" id="PS50929">
    <property type="entry name" value="ABC_TM1F"/>
    <property type="match status" value="1"/>
</dbReference>
<dbReference type="FunFam" id="3.40.50.300:FF:000218">
    <property type="entry name" value="Multidrug ABC transporter ATP-binding protein"/>
    <property type="match status" value="1"/>
</dbReference>
<evidence type="ECO:0000256" key="5">
    <source>
        <dbReference type="ARBA" id="ARBA00022840"/>
    </source>
</evidence>
<gene>
    <name evidence="12" type="ORF">CQW49_01065</name>
</gene>
<evidence type="ECO:0000256" key="2">
    <source>
        <dbReference type="ARBA" id="ARBA00005417"/>
    </source>
</evidence>
<dbReference type="InterPro" id="IPR011527">
    <property type="entry name" value="ABC1_TM_dom"/>
</dbReference>
<evidence type="ECO:0000256" key="1">
    <source>
        <dbReference type="ARBA" id="ARBA00004651"/>
    </source>
</evidence>
<evidence type="ECO:0000256" key="7">
    <source>
        <dbReference type="ARBA" id="ARBA00023136"/>
    </source>
</evidence>
<reference evidence="13" key="1">
    <citation type="submission" date="2017-10" db="EMBL/GenBank/DDBJ databases">
        <title>Completed PacBio SMRT sequence of Methylosinus trichosporium OB3b reveals presence of a third large plasmid.</title>
        <authorList>
            <person name="Charles T.C."/>
            <person name="Lynch M.D.J."/>
            <person name="Heil J.R."/>
            <person name="Cheng J."/>
        </authorList>
    </citation>
    <scope>NUCLEOTIDE SEQUENCE [LARGE SCALE GENOMIC DNA]</scope>
    <source>
        <strain evidence="13">OB3b</strain>
    </source>
</reference>
<dbReference type="SUPFAM" id="SSF90123">
    <property type="entry name" value="ABC transporter transmembrane region"/>
    <property type="match status" value="1"/>
</dbReference>
<evidence type="ECO:0000259" key="10">
    <source>
        <dbReference type="PROSITE" id="PS50893"/>
    </source>
</evidence>
<dbReference type="Gene3D" id="1.20.1560.10">
    <property type="entry name" value="ABC transporter type 1, transmembrane domain"/>
    <property type="match status" value="1"/>
</dbReference>
<comment type="similarity">
    <text evidence="2">Belongs to the ABC transporter superfamily.</text>
</comment>
<dbReference type="PANTHER" id="PTHR43394">
    <property type="entry name" value="ATP-DEPENDENT PERMEASE MDL1, MITOCHONDRIAL"/>
    <property type="match status" value="1"/>
</dbReference>
<dbReference type="RefSeq" id="WP_003610888.1">
    <property type="nucleotide sequence ID" value="NZ_ADVE02000001.1"/>
</dbReference>
<dbReference type="InterPro" id="IPR017871">
    <property type="entry name" value="ABC_transporter-like_CS"/>
</dbReference>
<feature type="domain" description="ABC transmembrane type-1" evidence="11">
    <location>
        <begin position="36"/>
        <end position="317"/>
    </location>
</feature>
<dbReference type="Gene3D" id="3.40.50.300">
    <property type="entry name" value="P-loop containing nucleotide triphosphate hydrolases"/>
    <property type="match status" value="1"/>
</dbReference>
<evidence type="ECO:0000256" key="8">
    <source>
        <dbReference type="ARBA" id="ARBA00024725"/>
    </source>
</evidence>
<evidence type="ECO:0000256" key="3">
    <source>
        <dbReference type="ARBA" id="ARBA00022692"/>
    </source>
</evidence>
<dbReference type="InterPro" id="IPR003439">
    <property type="entry name" value="ABC_transporter-like_ATP-bd"/>
</dbReference>
<dbReference type="PANTHER" id="PTHR43394:SF1">
    <property type="entry name" value="ATP-BINDING CASSETTE SUB-FAMILY B MEMBER 10, MITOCHONDRIAL"/>
    <property type="match status" value="1"/>
</dbReference>
<dbReference type="AlphaFoldDB" id="A0A2D2CVG7"/>
<dbReference type="GO" id="GO:0015421">
    <property type="term" value="F:ABC-type oligopeptide transporter activity"/>
    <property type="evidence" value="ECO:0007669"/>
    <property type="project" value="TreeGrafter"/>
</dbReference>
<dbReference type="Pfam" id="PF00664">
    <property type="entry name" value="ABC_membrane"/>
    <property type="match status" value="1"/>
</dbReference>
<proteinExistence type="inferred from homology"/>
<dbReference type="InterPro" id="IPR036640">
    <property type="entry name" value="ABC1_TM_sf"/>
</dbReference>
<evidence type="ECO:0000256" key="6">
    <source>
        <dbReference type="ARBA" id="ARBA00022989"/>
    </source>
</evidence>
<dbReference type="EMBL" id="CP023737">
    <property type="protein sequence ID" value="ATQ66639.1"/>
    <property type="molecule type" value="Genomic_DNA"/>
</dbReference>
<evidence type="ECO:0000313" key="12">
    <source>
        <dbReference type="EMBL" id="ATQ66639.1"/>
    </source>
</evidence>
<dbReference type="SMART" id="SM00382">
    <property type="entry name" value="AAA"/>
    <property type="match status" value="1"/>
</dbReference>
<feature type="transmembrane region" description="Helical" evidence="9">
    <location>
        <begin position="144"/>
        <end position="168"/>
    </location>
</feature>
<dbReference type="CDD" id="cd18575">
    <property type="entry name" value="ABC_6TM_bac_exporter_ABCB8_10_like"/>
    <property type="match status" value="1"/>
</dbReference>
<dbReference type="GO" id="GO:0005524">
    <property type="term" value="F:ATP binding"/>
    <property type="evidence" value="ECO:0007669"/>
    <property type="project" value="UniProtKB-KW"/>
</dbReference>
<organism evidence="12 13">
    <name type="scientific">Methylosinus trichosporium (strain ATCC 35070 / NCIMB 11131 / UNIQEM 75 / OB3b)</name>
    <dbReference type="NCBI Taxonomy" id="595536"/>
    <lineage>
        <taxon>Bacteria</taxon>
        <taxon>Pseudomonadati</taxon>
        <taxon>Pseudomonadota</taxon>
        <taxon>Alphaproteobacteria</taxon>
        <taxon>Hyphomicrobiales</taxon>
        <taxon>Methylocystaceae</taxon>
        <taxon>Methylosinus</taxon>
    </lineage>
</organism>
<keyword evidence="4" id="KW-0547">Nucleotide-binding</keyword>
<dbReference type="PROSITE" id="PS50893">
    <property type="entry name" value="ABC_TRANSPORTER_2"/>
    <property type="match status" value="1"/>
</dbReference>
<dbReference type="GO" id="GO:0090374">
    <property type="term" value="P:oligopeptide export from mitochondrion"/>
    <property type="evidence" value="ECO:0007669"/>
    <property type="project" value="TreeGrafter"/>
</dbReference>
<evidence type="ECO:0000313" key="13">
    <source>
        <dbReference type="Proteomes" id="UP000230709"/>
    </source>
</evidence>
<dbReference type="InterPro" id="IPR039421">
    <property type="entry name" value="Type_1_exporter"/>
</dbReference>
<dbReference type="Proteomes" id="UP000230709">
    <property type="component" value="Chromosome"/>
</dbReference>
<dbReference type="SUPFAM" id="SSF52540">
    <property type="entry name" value="P-loop containing nucleoside triphosphate hydrolases"/>
    <property type="match status" value="1"/>
</dbReference>
<dbReference type="InterPro" id="IPR011918">
    <property type="entry name" value="ABC_MsbA_ATP-bd"/>
</dbReference>
<keyword evidence="5" id="KW-0067">ATP-binding</keyword>
<dbReference type="STRING" id="595536.GCA_000178815_00730"/>
<dbReference type="InterPro" id="IPR003593">
    <property type="entry name" value="AAA+_ATPase"/>
</dbReference>
<comment type="function">
    <text evidence="8">Part of an ABC transporter complex. Transmembrane domains (TMD) form a pore in the inner membrane and the ATP-binding domain (NBD) is responsible for energy generation.</text>
</comment>
<dbReference type="Pfam" id="PF00005">
    <property type="entry name" value="ABC_tran"/>
    <property type="match status" value="1"/>
</dbReference>
<evidence type="ECO:0000256" key="9">
    <source>
        <dbReference type="SAM" id="Phobius"/>
    </source>
</evidence>
<keyword evidence="13" id="KW-1185">Reference proteome</keyword>
<feature type="transmembrane region" description="Helical" evidence="9">
    <location>
        <begin position="34"/>
        <end position="54"/>
    </location>
</feature>
<keyword evidence="3 9" id="KW-0812">Transmembrane</keyword>